<dbReference type="VEuPathDB" id="TrichDB:TVAGG3_0014530"/>
<dbReference type="Pfam" id="PF13637">
    <property type="entry name" value="Ank_4"/>
    <property type="match status" value="1"/>
</dbReference>
<dbReference type="SUPFAM" id="SSF48403">
    <property type="entry name" value="Ankyrin repeat"/>
    <property type="match status" value="1"/>
</dbReference>
<evidence type="ECO:0000313" key="3">
    <source>
        <dbReference type="Proteomes" id="UP000001542"/>
    </source>
</evidence>
<dbReference type="RefSeq" id="XP_001282628.1">
    <property type="nucleotide sequence ID" value="XM_001282627.1"/>
</dbReference>
<dbReference type="VEuPathDB" id="TrichDB:TVAGG3_0887060"/>
<dbReference type="InterPro" id="IPR036770">
    <property type="entry name" value="Ankyrin_rpt-contain_sf"/>
</dbReference>
<evidence type="ECO:0000313" key="2">
    <source>
        <dbReference type="EMBL" id="EAX83368.1"/>
    </source>
</evidence>
<dbReference type="EMBL" id="DS115979">
    <property type="protein sequence ID" value="EAX83368.1"/>
    <property type="molecule type" value="Genomic_DNA"/>
</dbReference>
<evidence type="ECO:0000313" key="1">
    <source>
        <dbReference type="EMBL" id="EAX69698.1"/>
    </source>
</evidence>
<dbReference type="EMBL" id="DS137826">
    <property type="protein sequence ID" value="EAX69698.1"/>
    <property type="molecule type" value="Genomic_DNA"/>
</dbReference>
<dbReference type="InterPro" id="IPR002110">
    <property type="entry name" value="Ankyrin_rpt"/>
</dbReference>
<accession>A2GHJ9</accession>
<dbReference type="Gene3D" id="1.25.40.20">
    <property type="entry name" value="Ankyrin repeat-containing domain"/>
    <property type="match status" value="1"/>
</dbReference>
<organism evidence="2 3">
    <name type="scientific">Trichomonas vaginalis (strain ATCC PRA-98 / G3)</name>
    <dbReference type="NCBI Taxonomy" id="412133"/>
    <lineage>
        <taxon>Eukaryota</taxon>
        <taxon>Metamonada</taxon>
        <taxon>Parabasalia</taxon>
        <taxon>Trichomonadida</taxon>
        <taxon>Trichomonadidae</taxon>
        <taxon>Trichomonas</taxon>
    </lineage>
</organism>
<reference evidence="2" key="2">
    <citation type="journal article" date="2007" name="Science">
        <title>Draft genome sequence of the sexually transmitted pathogen Trichomonas vaginalis.</title>
        <authorList>
            <person name="Carlton J.M."/>
            <person name="Hirt R.P."/>
            <person name="Silva J.C."/>
            <person name="Delcher A.L."/>
            <person name="Schatz M."/>
            <person name="Zhao Q."/>
            <person name="Wortman J.R."/>
            <person name="Bidwell S.L."/>
            <person name="Alsmark U.C.M."/>
            <person name="Besteiro S."/>
            <person name="Sicheritz-Ponten T."/>
            <person name="Noel C.J."/>
            <person name="Dacks J.B."/>
            <person name="Foster P.G."/>
            <person name="Simillion C."/>
            <person name="Van de Peer Y."/>
            <person name="Miranda-Saavedra D."/>
            <person name="Barton G.J."/>
            <person name="Westrop G.D."/>
            <person name="Mueller S."/>
            <person name="Dessi D."/>
            <person name="Fiori P.L."/>
            <person name="Ren Q."/>
            <person name="Paulsen I."/>
            <person name="Zhang H."/>
            <person name="Bastida-Corcuera F.D."/>
            <person name="Simoes-Barbosa A."/>
            <person name="Brown M.T."/>
            <person name="Hayes R.D."/>
            <person name="Mukherjee M."/>
            <person name="Okumura C.Y."/>
            <person name="Schneider R."/>
            <person name="Smith A.J."/>
            <person name="Vanacova S."/>
            <person name="Villalvazo M."/>
            <person name="Haas B.J."/>
            <person name="Pertea M."/>
            <person name="Feldblyum T.V."/>
            <person name="Utterback T.R."/>
            <person name="Shu C.L."/>
            <person name="Osoegawa K."/>
            <person name="de Jong P.J."/>
            <person name="Hrdy I."/>
            <person name="Horvathova L."/>
            <person name="Zubacova Z."/>
            <person name="Dolezal P."/>
            <person name="Malik S.B."/>
            <person name="Logsdon J.M. Jr."/>
            <person name="Henze K."/>
            <person name="Gupta A."/>
            <person name="Wang C.C."/>
            <person name="Dunne R.L."/>
            <person name="Upcroft J.A."/>
            <person name="Upcroft P."/>
            <person name="White O."/>
            <person name="Salzberg S.L."/>
            <person name="Tang P."/>
            <person name="Chiu C.-H."/>
            <person name="Lee Y.-S."/>
            <person name="Embley T.M."/>
            <person name="Coombs G.H."/>
            <person name="Mottram J.C."/>
            <person name="Tachezy J."/>
            <person name="Fraser-Liggett C.M."/>
            <person name="Johnson P.J."/>
        </authorList>
    </citation>
    <scope>NUCLEOTIDE SEQUENCE [LARGE SCALE GENOMIC DNA]</scope>
    <source>
        <strain evidence="2">G3</strain>
    </source>
</reference>
<dbReference type="VEuPathDB" id="TrichDB:TVAG_233950"/>
<proteinExistence type="predicted"/>
<gene>
    <name evidence="2" type="ORF">TVAG_233950</name>
    <name evidence="1" type="ORF">TVAG_519390</name>
</gene>
<dbReference type="SMR" id="A2GHJ9"/>
<sequence length="45" mass="4969">MIEFLISHGANINETNNNGETLLDCAISINNAELIEFLHSHNSKS</sequence>
<keyword evidence="3" id="KW-1185">Reference proteome</keyword>
<name>A2GHJ9_TRIV3</name>
<dbReference type="AlphaFoldDB" id="A2GHJ9"/>
<dbReference type="Proteomes" id="UP000001542">
    <property type="component" value="Unassembled WGS sequence"/>
</dbReference>
<reference evidence="2" key="1">
    <citation type="submission" date="2006-10" db="EMBL/GenBank/DDBJ databases">
        <authorList>
            <person name="Amadeo P."/>
            <person name="Zhao Q."/>
            <person name="Wortman J."/>
            <person name="Fraser-Liggett C."/>
            <person name="Carlton J."/>
        </authorList>
    </citation>
    <scope>NUCLEOTIDE SEQUENCE</scope>
    <source>
        <strain evidence="2">G3</strain>
    </source>
</reference>
<protein>
    <submittedName>
        <fullName evidence="2">Uncharacterized protein</fullName>
    </submittedName>
</protein>
<dbReference type="KEGG" id="tva:4727071"/>